<dbReference type="PaxDb" id="65489-OBART03G03150.1"/>
<dbReference type="Gramene" id="OBART03G03150.1">
    <property type="protein sequence ID" value="OBART03G03150.1"/>
    <property type="gene ID" value="OBART03G03150"/>
</dbReference>
<keyword evidence="2" id="KW-1185">Reference proteome</keyword>
<sequence length="271" mass="29378">MAQSINASYRCQQLTERTNVNLVTGNVHLAQRHLPDSGASSPISLTHRNETRVSSSCLLISSLSNKIKLGGVGLSLLELDGGICRPGQAVVQCWVGFRQEQASAVWSSVLVARVYSSGWRACGRSSKDFIITLPHLTLIHLENPFHYLLAFLTPPHPHDEDPAAAGLIANLSTGRVAWNNVGPGRAKLTDGPQLGLRRYTRPSSRSPGPIRESASYQVAACLCVIVVFALGRAESSQRREKLPQGCALLHYHQCLKTPGPQCVITVILTCK</sequence>
<dbReference type="Proteomes" id="UP000026960">
    <property type="component" value="Chromosome 3"/>
</dbReference>
<dbReference type="EnsemblPlants" id="OBART03G03150.1">
    <property type="protein sequence ID" value="OBART03G03150.1"/>
    <property type="gene ID" value="OBART03G03150"/>
</dbReference>
<reference evidence="1" key="1">
    <citation type="journal article" date="2009" name="Rice">
        <title>De Novo Next Generation Sequencing of Plant Genomes.</title>
        <authorList>
            <person name="Rounsley S."/>
            <person name="Marri P.R."/>
            <person name="Yu Y."/>
            <person name="He R."/>
            <person name="Sisneros N."/>
            <person name="Goicoechea J.L."/>
            <person name="Lee S.J."/>
            <person name="Angelova A."/>
            <person name="Kudrna D."/>
            <person name="Luo M."/>
            <person name="Affourtit J."/>
            <person name="Desany B."/>
            <person name="Knight J."/>
            <person name="Niazi F."/>
            <person name="Egholm M."/>
            <person name="Wing R.A."/>
        </authorList>
    </citation>
    <scope>NUCLEOTIDE SEQUENCE [LARGE SCALE GENOMIC DNA]</scope>
    <source>
        <strain evidence="1">cv. IRGC 105608</strain>
    </source>
</reference>
<proteinExistence type="predicted"/>
<dbReference type="HOGENOM" id="CLU_1028072_0_0_1"/>
<organism evidence="1">
    <name type="scientific">Oryza barthii</name>
    <dbReference type="NCBI Taxonomy" id="65489"/>
    <lineage>
        <taxon>Eukaryota</taxon>
        <taxon>Viridiplantae</taxon>
        <taxon>Streptophyta</taxon>
        <taxon>Embryophyta</taxon>
        <taxon>Tracheophyta</taxon>
        <taxon>Spermatophyta</taxon>
        <taxon>Magnoliopsida</taxon>
        <taxon>Liliopsida</taxon>
        <taxon>Poales</taxon>
        <taxon>Poaceae</taxon>
        <taxon>BOP clade</taxon>
        <taxon>Oryzoideae</taxon>
        <taxon>Oryzeae</taxon>
        <taxon>Oryzinae</taxon>
        <taxon>Oryza</taxon>
    </lineage>
</organism>
<evidence type="ECO:0000313" key="1">
    <source>
        <dbReference type="EnsemblPlants" id="OBART03G03150.1"/>
    </source>
</evidence>
<accession>A0A0D3FDL7</accession>
<dbReference type="AlphaFoldDB" id="A0A0D3FDL7"/>
<evidence type="ECO:0000313" key="2">
    <source>
        <dbReference type="Proteomes" id="UP000026960"/>
    </source>
</evidence>
<name>A0A0D3FDL7_9ORYZ</name>
<reference evidence="1" key="2">
    <citation type="submission" date="2015-03" db="UniProtKB">
        <authorList>
            <consortium name="EnsemblPlants"/>
        </authorList>
    </citation>
    <scope>IDENTIFICATION</scope>
</reference>
<protein>
    <submittedName>
        <fullName evidence="1">Uncharacterized protein</fullName>
    </submittedName>
</protein>